<sequence>MLQSPCAEEPSTVGTWAMVVDSGTFDATHLTPWGHTCWDAEEERAGTGGGNWEENTGEGEQVDIDGDEDEDGDEEAARGGAEEGEGNVEERLTDEVDTGFIVETQLWQRGRYG</sequence>
<evidence type="ECO:0000256" key="1">
    <source>
        <dbReference type="SAM" id="MobiDB-lite"/>
    </source>
</evidence>
<dbReference type="AlphaFoldDB" id="A0AAE0FUV1"/>
<feature type="region of interest" description="Disordered" evidence="1">
    <location>
        <begin position="41"/>
        <end position="97"/>
    </location>
</feature>
<name>A0AAE0FUV1_9CHLO</name>
<keyword evidence="3" id="KW-1185">Reference proteome</keyword>
<gene>
    <name evidence="2" type="ORF">CYMTET_24934</name>
</gene>
<dbReference type="Proteomes" id="UP001190700">
    <property type="component" value="Unassembled WGS sequence"/>
</dbReference>
<evidence type="ECO:0000313" key="3">
    <source>
        <dbReference type="Proteomes" id="UP001190700"/>
    </source>
</evidence>
<organism evidence="2 3">
    <name type="scientific">Cymbomonas tetramitiformis</name>
    <dbReference type="NCBI Taxonomy" id="36881"/>
    <lineage>
        <taxon>Eukaryota</taxon>
        <taxon>Viridiplantae</taxon>
        <taxon>Chlorophyta</taxon>
        <taxon>Pyramimonadophyceae</taxon>
        <taxon>Pyramimonadales</taxon>
        <taxon>Pyramimonadaceae</taxon>
        <taxon>Cymbomonas</taxon>
    </lineage>
</organism>
<reference evidence="2 3" key="1">
    <citation type="journal article" date="2015" name="Genome Biol. Evol.">
        <title>Comparative Genomics of a Bacterivorous Green Alga Reveals Evolutionary Causalities and Consequences of Phago-Mixotrophic Mode of Nutrition.</title>
        <authorList>
            <person name="Burns J.A."/>
            <person name="Paasch A."/>
            <person name="Narechania A."/>
            <person name="Kim E."/>
        </authorList>
    </citation>
    <scope>NUCLEOTIDE SEQUENCE [LARGE SCALE GENOMIC DNA]</scope>
    <source>
        <strain evidence="2 3">PLY_AMNH</strain>
    </source>
</reference>
<feature type="compositionally biased region" description="Acidic residues" evidence="1">
    <location>
        <begin position="55"/>
        <end position="74"/>
    </location>
</feature>
<proteinExistence type="predicted"/>
<protein>
    <submittedName>
        <fullName evidence="2">Uncharacterized protein</fullName>
    </submittedName>
</protein>
<evidence type="ECO:0000313" key="2">
    <source>
        <dbReference type="EMBL" id="KAK3266444.1"/>
    </source>
</evidence>
<accession>A0AAE0FUV1</accession>
<comment type="caution">
    <text evidence="2">The sequence shown here is derived from an EMBL/GenBank/DDBJ whole genome shotgun (WGS) entry which is preliminary data.</text>
</comment>
<dbReference type="EMBL" id="LGRX02013083">
    <property type="protein sequence ID" value="KAK3266444.1"/>
    <property type="molecule type" value="Genomic_DNA"/>
</dbReference>